<name>A0A9P6L3C4_9AGAM</name>
<evidence type="ECO:0000313" key="3">
    <source>
        <dbReference type="Proteomes" id="UP000736335"/>
    </source>
</evidence>
<feature type="region of interest" description="Disordered" evidence="1">
    <location>
        <begin position="654"/>
        <end position="689"/>
    </location>
</feature>
<evidence type="ECO:0000256" key="1">
    <source>
        <dbReference type="SAM" id="MobiDB-lite"/>
    </source>
</evidence>
<dbReference type="AlphaFoldDB" id="A0A9P6L3C4"/>
<feature type="compositionally biased region" description="Basic and acidic residues" evidence="1">
    <location>
        <begin position="88"/>
        <end position="98"/>
    </location>
</feature>
<feature type="compositionally biased region" description="Low complexity" evidence="1">
    <location>
        <begin position="800"/>
        <end position="812"/>
    </location>
</feature>
<feature type="compositionally biased region" description="Basic and acidic residues" evidence="1">
    <location>
        <begin position="820"/>
        <end position="843"/>
    </location>
</feature>
<feature type="region of interest" description="Disordered" evidence="1">
    <location>
        <begin position="69"/>
        <end position="108"/>
    </location>
</feature>
<organism evidence="2 3">
    <name type="scientific">Thelephora terrestris</name>
    <dbReference type="NCBI Taxonomy" id="56493"/>
    <lineage>
        <taxon>Eukaryota</taxon>
        <taxon>Fungi</taxon>
        <taxon>Dikarya</taxon>
        <taxon>Basidiomycota</taxon>
        <taxon>Agaricomycotina</taxon>
        <taxon>Agaricomycetes</taxon>
        <taxon>Thelephorales</taxon>
        <taxon>Thelephoraceae</taxon>
        <taxon>Thelephora</taxon>
    </lineage>
</organism>
<proteinExistence type="predicted"/>
<reference evidence="2" key="1">
    <citation type="journal article" date="2020" name="Nat. Commun.">
        <title>Large-scale genome sequencing of mycorrhizal fungi provides insights into the early evolution of symbiotic traits.</title>
        <authorList>
            <person name="Miyauchi S."/>
            <person name="Kiss E."/>
            <person name="Kuo A."/>
            <person name="Drula E."/>
            <person name="Kohler A."/>
            <person name="Sanchez-Garcia M."/>
            <person name="Morin E."/>
            <person name="Andreopoulos B."/>
            <person name="Barry K.W."/>
            <person name="Bonito G."/>
            <person name="Buee M."/>
            <person name="Carver A."/>
            <person name="Chen C."/>
            <person name="Cichocki N."/>
            <person name="Clum A."/>
            <person name="Culley D."/>
            <person name="Crous P.W."/>
            <person name="Fauchery L."/>
            <person name="Girlanda M."/>
            <person name="Hayes R.D."/>
            <person name="Keri Z."/>
            <person name="LaButti K."/>
            <person name="Lipzen A."/>
            <person name="Lombard V."/>
            <person name="Magnuson J."/>
            <person name="Maillard F."/>
            <person name="Murat C."/>
            <person name="Nolan M."/>
            <person name="Ohm R.A."/>
            <person name="Pangilinan J."/>
            <person name="Pereira M.F."/>
            <person name="Perotto S."/>
            <person name="Peter M."/>
            <person name="Pfister S."/>
            <person name="Riley R."/>
            <person name="Sitrit Y."/>
            <person name="Stielow J.B."/>
            <person name="Szollosi G."/>
            <person name="Zifcakova L."/>
            <person name="Stursova M."/>
            <person name="Spatafora J.W."/>
            <person name="Tedersoo L."/>
            <person name="Vaario L.M."/>
            <person name="Yamada A."/>
            <person name="Yan M."/>
            <person name="Wang P."/>
            <person name="Xu J."/>
            <person name="Bruns T."/>
            <person name="Baldrian P."/>
            <person name="Vilgalys R."/>
            <person name="Dunand C."/>
            <person name="Henrissat B."/>
            <person name="Grigoriev I.V."/>
            <person name="Hibbett D."/>
            <person name="Nagy L.G."/>
            <person name="Martin F.M."/>
        </authorList>
    </citation>
    <scope>NUCLEOTIDE SEQUENCE</scope>
    <source>
        <strain evidence="2">UH-Tt-Lm1</strain>
    </source>
</reference>
<protein>
    <submittedName>
        <fullName evidence="2">Uncharacterized protein</fullName>
    </submittedName>
</protein>
<keyword evidence="3" id="KW-1185">Reference proteome</keyword>
<feature type="compositionally biased region" description="Basic and acidic residues" evidence="1">
    <location>
        <begin position="664"/>
        <end position="684"/>
    </location>
</feature>
<accession>A0A9P6L3C4</accession>
<evidence type="ECO:0000313" key="2">
    <source>
        <dbReference type="EMBL" id="KAF9780935.1"/>
    </source>
</evidence>
<comment type="caution">
    <text evidence="2">The sequence shown here is derived from an EMBL/GenBank/DDBJ whole genome shotgun (WGS) entry which is preliminary data.</text>
</comment>
<dbReference type="Proteomes" id="UP000736335">
    <property type="component" value="Unassembled WGS sequence"/>
</dbReference>
<gene>
    <name evidence="2" type="ORF">BJ322DRAFT_1023614</name>
</gene>
<feature type="compositionally biased region" description="Basic and acidic residues" evidence="1">
    <location>
        <begin position="849"/>
        <end position="862"/>
    </location>
</feature>
<feature type="compositionally biased region" description="Basic and acidic residues" evidence="1">
    <location>
        <begin position="786"/>
        <end position="799"/>
    </location>
</feature>
<reference evidence="2" key="2">
    <citation type="submission" date="2020-11" db="EMBL/GenBank/DDBJ databases">
        <authorList>
            <consortium name="DOE Joint Genome Institute"/>
            <person name="Kuo A."/>
            <person name="Miyauchi S."/>
            <person name="Kiss E."/>
            <person name="Drula E."/>
            <person name="Kohler A."/>
            <person name="Sanchez-Garcia M."/>
            <person name="Andreopoulos B."/>
            <person name="Barry K.W."/>
            <person name="Bonito G."/>
            <person name="Buee M."/>
            <person name="Carver A."/>
            <person name="Chen C."/>
            <person name="Cichocki N."/>
            <person name="Clum A."/>
            <person name="Culley D."/>
            <person name="Crous P.W."/>
            <person name="Fauchery L."/>
            <person name="Girlanda M."/>
            <person name="Hayes R."/>
            <person name="Keri Z."/>
            <person name="Labutti K."/>
            <person name="Lipzen A."/>
            <person name="Lombard V."/>
            <person name="Magnuson J."/>
            <person name="Maillard F."/>
            <person name="Morin E."/>
            <person name="Murat C."/>
            <person name="Nolan M."/>
            <person name="Ohm R."/>
            <person name="Pangilinan J."/>
            <person name="Pereira M."/>
            <person name="Perotto S."/>
            <person name="Peter M."/>
            <person name="Riley R."/>
            <person name="Sitrit Y."/>
            <person name="Stielow B."/>
            <person name="Szollosi G."/>
            <person name="Zifcakova L."/>
            <person name="Stursova M."/>
            <person name="Spatafora J.W."/>
            <person name="Tedersoo L."/>
            <person name="Vaario L.-M."/>
            <person name="Yamada A."/>
            <person name="Yan M."/>
            <person name="Wang P."/>
            <person name="Xu J."/>
            <person name="Bruns T."/>
            <person name="Baldrian P."/>
            <person name="Vilgalys R."/>
            <person name="Henrissat B."/>
            <person name="Grigoriev I.V."/>
            <person name="Hibbett D."/>
            <person name="Nagy L.G."/>
            <person name="Martin F.M."/>
        </authorList>
    </citation>
    <scope>NUCLEOTIDE SEQUENCE</scope>
    <source>
        <strain evidence="2">UH-Tt-Lm1</strain>
    </source>
</reference>
<feature type="region of interest" description="Disordered" evidence="1">
    <location>
        <begin position="786"/>
        <end position="895"/>
    </location>
</feature>
<sequence>MPPESNERRLYTTRAGDLSCVGTRWEWSPVLGRERQMKIETNAIEELHQLTDRKPWIILKQGGWLRSLRPRGSSHSSKTAWPMDQDDERGTVEGREPMGEVETTGEGKSRHVVLNAQESYVPLSRGVVGDREEEGWLPGVLCETMVFVSVKLAELARDCERGTGVGGELVGDEEVVVGQTGISVNHVRRRIATTSEAISYETAQKEGSSRVEGGWIPRERAIYRVYLPGMRWEKSPAVGREHQVKVKTDVTGGLRRLTDGKPWVILNQGERLPGYLRQAMKFVGAGLAELYPDGRRGTRVGKRVERVADEGIVAGQSNCNLCSRERRDSGGGGRVDQEKLTAWNRAHWMTREDHVLSSRVMGDREEAWMRSILWHNVLREEACEDRALVCKSNVASAICAGEQGSGRSTMDWITDEAILRGKNRGRKKFTSEGKARRGRALLDSSGPIKCAASVYHDELRGRTTSPRRQDSWVIVEKGGWLPGVICENTKFVSAELAETDRVSAGGWLGRPGACLQTERVTRNVRKGAGSPMKPGIRARRESVGDEGVVVGQIRKSVDHVRRKREGKIRYERVLLDRLNELHLDTTQACDLSNQDVEPYPSDGMGELRQLTDGQLIAKARMARLEFSDWRNGVKPTKRGPTMFVGEQVGCSLMQECGNEGTSSGREDRREGEGPETRRRERAKPGEPNWPIKLKSVTVRRSREVAIHAAREEELERKRKVIADGGRSTVNKEGKVGQMKNSNKPLERALANQSAALARYVGPLFVVGDDKERVTRYRGEEKAVLIRKEEPRVRDLHETPGKNTSSTNTTGSPTSGGGNRFSDDVDREKREVNQSKHGVDNAREKTRRGIAREEKGTKREKDFRAKKKARIGIDIVRSKRNGDGGDTESATHRGTQ</sequence>
<dbReference type="EMBL" id="WIUZ02000015">
    <property type="protein sequence ID" value="KAF9780935.1"/>
    <property type="molecule type" value="Genomic_DNA"/>
</dbReference>